<dbReference type="InterPro" id="IPR041489">
    <property type="entry name" value="PDZ_6"/>
</dbReference>
<dbReference type="Pfam" id="PF17820">
    <property type="entry name" value="PDZ_6"/>
    <property type="match status" value="1"/>
</dbReference>
<dbReference type="SMART" id="SM00228">
    <property type="entry name" value="PDZ"/>
    <property type="match status" value="1"/>
</dbReference>
<dbReference type="NCBIfam" id="TIGR00225">
    <property type="entry name" value="prc"/>
    <property type="match status" value="1"/>
</dbReference>
<gene>
    <name evidence="8" type="ORF">BWX42_03305</name>
</gene>
<dbReference type="InterPro" id="IPR029045">
    <property type="entry name" value="ClpP/crotonase-like_dom_sf"/>
</dbReference>
<keyword evidence="6" id="KW-1133">Transmembrane helix</keyword>
<dbReference type="Pfam" id="PF22694">
    <property type="entry name" value="CtpB_N-like"/>
    <property type="match status" value="1"/>
</dbReference>
<dbReference type="Gene3D" id="1.10.101.10">
    <property type="entry name" value="PGBD-like superfamily/PGBD"/>
    <property type="match status" value="1"/>
</dbReference>
<dbReference type="GO" id="GO:0008236">
    <property type="term" value="F:serine-type peptidase activity"/>
    <property type="evidence" value="ECO:0007669"/>
    <property type="project" value="UniProtKB-KW"/>
</dbReference>
<dbReference type="InterPro" id="IPR055210">
    <property type="entry name" value="CtpA/B_N"/>
</dbReference>
<dbReference type="GO" id="GO:0006508">
    <property type="term" value="P:proteolysis"/>
    <property type="evidence" value="ECO:0007669"/>
    <property type="project" value="UniProtKB-KW"/>
</dbReference>
<dbReference type="PANTHER" id="PTHR32060">
    <property type="entry name" value="TAIL-SPECIFIC PROTEASE"/>
    <property type="match status" value="1"/>
</dbReference>
<dbReference type="AlphaFoldDB" id="A0A1S8KN50"/>
<dbReference type="GO" id="GO:0004175">
    <property type="term" value="F:endopeptidase activity"/>
    <property type="evidence" value="ECO:0007669"/>
    <property type="project" value="TreeGrafter"/>
</dbReference>
<sequence length="490" mass="53838">MTEEKQTVSKTNYIISLIVVAIIGVLGAGGAYFVGVWQGSPVRQSGSTSIIATGQPLDDELSLDDIEAMYHTLMNHYYEEVDSKTLIEGALEGMADSLGDPHTAFLNSVDTAELNDSISGSFEGIGAEVMKDGDAVRIMSPIADSPADKAGLQADDLILEVDGQSVQDLNVTEAVQLIRGEKGTEVNLKLRRNEEEFTLAVTRDTIPLESVKTKIDESDQSIGHVHITRFNSTTYDELVAAIKELQSQNVEKFIFDVRGNPGGLLDVAIKMGNIFVNNGEPIMQIQADETEQPHVFLASDEYGDFKFDRSQYEAVLLVNEGSASASEILAGAMQHAGYPIIGTPTYGKGTVQTIQELSGHTEVKFTHQIWLTASGDFINEKGVMPDEEVERSQYGDLLIVDAEATYKLGDQSQEVENINRILNMLGYDVTVSDQFTEQTKTAIEQIQTEHQLNVTGVVHDSTAMTLMRLVQEYFSEHDDQYDYAVDKLQD</sequence>
<accession>A0A1S8KN50</accession>
<reference evidence="8 9" key="1">
    <citation type="submission" date="2017-01" db="EMBL/GenBank/DDBJ databases">
        <title>Complete Genome Sequence of Dolosigranulum pigrum isolated from a Patient with interstitial lung disease.</title>
        <authorList>
            <person name="Mukhopadhyay R."/>
            <person name="Joaquin J."/>
            <person name="Hogue R."/>
            <person name="Fitzgerald S."/>
            <person name="Jospin G."/>
            <person name="Eisen J.A."/>
            <person name="Chaturvedi V."/>
        </authorList>
    </citation>
    <scope>NUCLEOTIDE SEQUENCE [LARGE SCALE GENOMIC DNA]</scope>
    <source>
        <strain evidence="8 9">15S00348</strain>
    </source>
</reference>
<comment type="similarity">
    <text evidence="1 5">Belongs to the peptidase S41A family.</text>
</comment>
<dbReference type="InterPro" id="IPR036034">
    <property type="entry name" value="PDZ_sf"/>
</dbReference>
<feature type="transmembrane region" description="Helical" evidence="6">
    <location>
        <begin position="12"/>
        <end position="37"/>
    </location>
</feature>
<dbReference type="SUPFAM" id="SSF50156">
    <property type="entry name" value="PDZ domain-like"/>
    <property type="match status" value="1"/>
</dbReference>
<dbReference type="CDD" id="cd06782">
    <property type="entry name" value="cpPDZ_CPP-like"/>
    <property type="match status" value="1"/>
</dbReference>
<name>A0A1S8KN50_9LACT</name>
<dbReference type="InterPro" id="IPR001478">
    <property type="entry name" value="PDZ"/>
</dbReference>
<dbReference type="SUPFAM" id="SSF47090">
    <property type="entry name" value="PGBD-like"/>
    <property type="match status" value="1"/>
</dbReference>
<evidence type="ECO:0000313" key="8">
    <source>
        <dbReference type="EMBL" id="OOL80915.1"/>
    </source>
</evidence>
<evidence type="ECO:0000256" key="5">
    <source>
        <dbReference type="RuleBase" id="RU004404"/>
    </source>
</evidence>
<dbReference type="SMART" id="SM00245">
    <property type="entry name" value="TSPc"/>
    <property type="match status" value="1"/>
</dbReference>
<keyword evidence="6" id="KW-0812">Transmembrane</keyword>
<keyword evidence="4 5" id="KW-0720">Serine protease</keyword>
<evidence type="ECO:0000256" key="1">
    <source>
        <dbReference type="ARBA" id="ARBA00009179"/>
    </source>
</evidence>
<dbReference type="Proteomes" id="UP000190409">
    <property type="component" value="Unassembled WGS sequence"/>
</dbReference>
<dbReference type="SUPFAM" id="SSF52096">
    <property type="entry name" value="ClpP/crotonase"/>
    <property type="match status" value="1"/>
</dbReference>
<dbReference type="Gene3D" id="2.30.42.10">
    <property type="match status" value="1"/>
</dbReference>
<evidence type="ECO:0000313" key="9">
    <source>
        <dbReference type="Proteomes" id="UP000190409"/>
    </source>
</evidence>
<dbReference type="InterPro" id="IPR004447">
    <property type="entry name" value="Peptidase_S41A"/>
</dbReference>
<dbReference type="InterPro" id="IPR002477">
    <property type="entry name" value="Peptidoglycan-bd-like"/>
</dbReference>
<dbReference type="FunFam" id="2.30.42.10:FF:000063">
    <property type="entry name" value="Peptidase, S41 family"/>
    <property type="match status" value="1"/>
</dbReference>
<feature type="domain" description="PDZ" evidence="7">
    <location>
        <begin position="111"/>
        <end position="179"/>
    </location>
</feature>
<dbReference type="InterPro" id="IPR005151">
    <property type="entry name" value="Tail-specific_protease"/>
</dbReference>
<organism evidence="8 9">
    <name type="scientific">Dolosigranulum pigrum</name>
    <dbReference type="NCBI Taxonomy" id="29394"/>
    <lineage>
        <taxon>Bacteria</taxon>
        <taxon>Bacillati</taxon>
        <taxon>Bacillota</taxon>
        <taxon>Bacilli</taxon>
        <taxon>Lactobacillales</taxon>
        <taxon>Carnobacteriaceae</taxon>
        <taxon>Dolosigranulum</taxon>
    </lineage>
</organism>
<dbReference type="InterPro" id="IPR036366">
    <property type="entry name" value="PGBDSf"/>
</dbReference>
<dbReference type="EMBL" id="MUYF01000003">
    <property type="protein sequence ID" value="OOL80915.1"/>
    <property type="molecule type" value="Genomic_DNA"/>
</dbReference>
<keyword evidence="6" id="KW-0472">Membrane</keyword>
<evidence type="ECO:0000256" key="2">
    <source>
        <dbReference type="ARBA" id="ARBA00022670"/>
    </source>
</evidence>
<dbReference type="Gene3D" id="3.30.750.44">
    <property type="match status" value="1"/>
</dbReference>
<dbReference type="Pfam" id="PF01471">
    <property type="entry name" value="PG_binding_1"/>
    <property type="match status" value="1"/>
</dbReference>
<evidence type="ECO:0000259" key="7">
    <source>
        <dbReference type="PROSITE" id="PS50106"/>
    </source>
</evidence>
<evidence type="ECO:0000256" key="6">
    <source>
        <dbReference type="SAM" id="Phobius"/>
    </source>
</evidence>
<dbReference type="InterPro" id="IPR036365">
    <property type="entry name" value="PGBD-like_sf"/>
</dbReference>
<comment type="caution">
    <text evidence="8">The sequence shown here is derived from an EMBL/GenBank/DDBJ whole genome shotgun (WGS) entry which is preliminary data.</text>
</comment>
<evidence type="ECO:0000256" key="4">
    <source>
        <dbReference type="ARBA" id="ARBA00022825"/>
    </source>
</evidence>
<dbReference type="GO" id="GO:0007165">
    <property type="term" value="P:signal transduction"/>
    <property type="evidence" value="ECO:0007669"/>
    <property type="project" value="TreeGrafter"/>
</dbReference>
<dbReference type="PANTHER" id="PTHR32060:SF30">
    <property type="entry name" value="CARBOXY-TERMINAL PROCESSING PROTEASE CTPA"/>
    <property type="match status" value="1"/>
</dbReference>
<dbReference type="Gene3D" id="3.90.226.10">
    <property type="entry name" value="2-enoyl-CoA Hydratase, Chain A, domain 1"/>
    <property type="match status" value="1"/>
</dbReference>
<dbReference type="Pfam" id="PF03572">
    <property type="entry name" value="Peptidase_S41"/>
    <property type="match status" value="1"/>
</dbReference>
<dbReference type="CDD" id="cd07560">
    <property type="entry name" value="Peptidase_S41_CPP"/>
    <property type="match status" value="1"/>
</dbReference>
<dbReference type="GO" id="GO:0030288">
    <property type="term" value="C:outer membrane-bounded periplasmic space"/>
    <property type="evidence" value="ECO:0007669"/>
    <property type="project" value="TreeGrafter"/>
</dbReference>
<keyword evidence="2 5" id="KW-0645">Protease</keyword>
<keyword evidence="3 5" id="KW-0378">Hydrolase</keyword>
<proteinExistence type="inferred from homology"/>
<protein>
    <submittedName>
        <fullName evidence="8">Peptidase S41</fullName>
    </submittedName>
</protein>
<dbReference type="PROSITE" id="PS50106">
    <property type="entry name" value="PDZ"/>
    <property type="match status" value="1"/>
</dbReference>
<evidence type="ECO:0000256" key="3">
    <source>
        <dbReference type="ARBA" id="ARBA00022801"/>
    </source>
</evidence>